<evidence type="ECO:0000256" key="1">
    <source>
        <dbReference type="ARBA" id="ARBA00010617"/>
    </source>
</evidence>
<evidence type="ECO:0000256" key="2">
    <source>
        <dbReference type="ARBA" id="ARBA00022617"/>
    </source>
</evidence>
<gene>
    <name evidence="7" type="ORF">METZ01_LOCUS37857</name>
</gene>
<dbReference type="GO" id="GO:0006707">
    <property type="term" value="P:cholesterol catabolic process"/>
    <property type="evidence" value="ECO:0007669"/>
    <property type="project" value="TreeGrafter"/>
</dbReference>
<evidence type="ECO:0000256" key="5">
    <source>
        <dbReference type="ARBA" id="ARBA00023004"/>
    </source>
</evidence>
<dbReference type="PRINTS" id="PR00385">
    <property type="entry name" value="P450"/>
</dbReference>
<dbReference type="FunFam" id="1.10.630.10:FF:000018">
    <property type="entry name" value="Cytochrome P450 monooxygenase"/>
    <property type="match status" value="1"/>
</dbReference>
<proteinExistence type="inferred from homology"/>
<keyword evidence="3" id="KW-0479">Metal-binding</keyword>
<dbReference type="SUPFAM" id="SSF48264">
    <property type="entry name" value="Cytochrome P450"/>
    <property type="match status" value="1"/>
</dbReference>
<keyword evidence="6" id="KW-0503">Monooxygenase</keyword>
<keyword evidence="5" id="KW-0408">Iron</keyword>
<dbReference type="AlphaFoldDB" id="A0A381R5Z8"/>
<accession>A0A381R5Z8</accession>
<dbReference type="Pfam" id="PF00067">
    <property type="entry name" value="p450"/>
    <property type="match status" value="1"/>
</dbReference>
<dbReference type="InterPro" id="IPR002397">
    <property type="entry name" value="Cyt_P450_B"/>
</dbReference>
<organism evidence="7">
    <name type="scientific">marine metagenome</name>
    <dbReference type="NCBI Taxonomy" id="408172"/>
    <lineage>
        <taxon>unclassified sequences</taxon>
        <taxon>metagenomes</taxon>
        <taxon>ecological metagenomes</taxon>
    </lineage>
</organism>
<dbReference type="InterPro" id="IPR017972">
    <property type="entry name" value="Cyt_P450_CS"/>
</dbReference>
<evidence type="ECO:0008006" key="8">
    <source>
        <dbReference type="Google" id="ProtNLM"/>
    </source>
</evidence>
<reference evidence="7" key="1">
    <citation type="submission" date="2018-05" db="EMBL/GenBank/DDBJ databases">
        <authorList>
            <person name="Lanie J.A."/>
            <person name="Ng W.-L."/>
            <person name="Kazmierczak K.M."/>
            <person name="Andrzejewski T.M."/>
            <person name="Davidsen T.M."/>
            <person name="Wayne K.J."/>
            <person name="Tettelin H."/>
            <person name="Glass J.I."/>
            <person name="Rusch D."/>
            <person name="Podicherti R."/>
            <person name="Tsui H.-C.T."/>
            <person name="Winkler M.E."/>
        </authorList>
    </citation>
    <scope>NUCLEOTIDE SEQUENCE</scope>
</reference>
<protein>
    <recommendedName>
        <fullName evidence="8">Cytochrome P450</fullName>
    </recommendedName>
</protein>
<dbReference type="PROSITE" id="PS00086">
    <property type="entry name" value="CYTOCHROME_P450"/>
    <property type="match status" value="1"/>
</dbReference>
<dbReference type="PRINTS" id="PR00359">
    <property type="entry name" value="BP450"/>
</dbReference>
<dbReference type="GO" id="GO:0020037">
    <property type="term" value="F:heme binding"/>
    <property type="evidence" value="ECO:0007669"/>
    <property type="project" value="InterPro"/>
</dbReference>
<name>A0A381R5Z8_9ZZZZ</name>
<evidence type="ECO:0000313" key="7">
    <source>
        <dbReference type="EMBL" id="SUZ85003.1"/>
    </source>
</evidence>
<sequence length="403" mass="44732">MSKDQPRSIDLLDGDFYVSDPYPTYAWLREHDPVHRDTVNDLWGISRYDDVVAIERDKETFVSSGTERGYRPNIPADRSIIGLDDPHHTLRRNVVSRRFTPRATSRWEDHVRGVVTGLLNDVLAGGRSEVVGELAAPLPAQMIGLLLGFPAEMWPKLQEWSERTIALGGGPRYHDQSGIAAAMEFAGACAELYEAKKPGVADGCPLDDVMSVWIDRQHRGLEGHEFGLSEMISDCLLLLDGGAETTRTVLARTMVELARQPDQWALLREGSDLAVATEEFIRWVTPIHNMCRTAATDTEVAGTTVRAGDQVVLMYSSANRDPAHFVDPEAFDVTRSPNHHLAFGFGTHFCLGAALARLEIRVFFEEFVSRVAGLRLVPGTTPVEMPNSFVYGLREAHLELEPA</sequence>
<dbReference type="PANTHER" id="PTHR46696">
    <property type="entry name" value="P450, PUTATIVE (EUROFUNG)-RELATED"/>
    <property type="match status" value="1"/>
</dbReference>
<dbReference type="InterPro" id="IPR036396">
    <property type="entry name" value="Cyt_P450_sf"/>
</dbReference>
<dbReference type="PANTHER" id="PTHR46696:SF4">
    <property type="entry name" value="BIOTIN BIOSYNTHESIS CYTOCHROME P450"/>
    <property type="match status" value="1"/>
</dbReference>
<dbReference type="GO" id="GO:0036199">
    <property type="term" value="F:cholest-4-en-3-one 26-monooxygenase activity"/>
    <property type="evidence" value="ECO:0007669"/>
    <property type="project" value="TreeGrafter"/>
</dbReference>
<evidence type="ECO:0000256" key="3">
    <source>
        <dbReference type="ARBA" id="ARBA00022723"/>
    </source>
</evidence>
<keyword evidence="2" id="KW-0349">Heme</keyword>
<evidence type="ECO:0000256" key="4">
    <source>
        <dbReference type="ARBA" id="ARBA00023002"/>
    </source>
</evidence>
<dbReference type="GO" id="GO:0008395">
    <property type="term" value="F:steroid hydroxylase activity"/>
    <property type="evidence" value="ECO:0007669"/>
    <property type="project" value="TreeGrafter"/>
</dbReference>
<dbReference type="EMBL" id="UINC01001616">
    <property type="protein sequence ID" value="SUZ85003.1"/>
    <property type="molecule type" value="Genomic_DNA"/>
</dbReference>
<dbReference type="InterPro" id="IPR001128">
    <property type="entry name" value="Cyt_P450"/>
</dbReference>
<dbReference type="GO" id="GO:0005506">
    <property type="term" value="F:iron ion binding"/>
    <property type="evidence" value="ECO:0007669"/>
    <property type="project" value="InterPro"/>
</dbReference>
<keyword evidence="4" id="KW-0560">Oxidoreductase</keyword>
<evidence type="ECO:0000256" key="6">
    <source>
        <dbReference type="ARBA" id="ARBA00023033"/>
    </source>
</evidence>
<dbReference type="Gene3D" id="1.10.630.10">
    <property type="entry name" value="Cytochrome P450"/>
    <property type="match status" value="1"/>
</dbReference>
<comment type="similarity">
    <text evidence="1">Belongs to the cytochrome P450 family.</text>
</comment>